<comment type="caution">
    <text evidence="2">The sequence shown here is derived from an EMBL/GenBank/DDBJ whole genome shotgun (WGS) entry which is preliminary data.</text>
</comment>
<dbReference type="Pfam" id="PF20041">
    <property type="entry name" value="DUF6443"/>
    <property type="match status" value="1"/>
</dbReference>
<sequence>MKKIVYILTLIPILALSQSQDQNWVKSKTYKQATTSAITSPDVSVANVQVSYFDGLGRPIQQIAHQQSNTGKDIVTHIAYDNFGRQIEEYLPFPNKTPSLNYTDGATTLTELSTFYSSYNGGTTNPFSKKELEPSPLGRVFKQAAPGDAWAMGSGKEIKFDYQTNTTNDQVRLFYATATWNATLGLFNTSIHDNGYYQVDELYKTITKDENWTSGKNNTTEEYKNKEGQVVLKRAYNNGDPHETYYIYDQFGNLTYVAPPLSEPSQSITWSDIDGLYYQYKYDYRNRLVEKKLPGKQWEFIIYDKLDRPVATGPAFTPYGGATIGWMVTEYDTFGRVTQTGWKQMPVSQNYRKSNQNSITAGVNTFALNANDILTKNYYDNYDFLTVPLPTQIEGQNTVATASKLKGLPTGSWVKVLDVNNPNASEVSYTVYDDRYRPIRSHTDNYLGGFTEVDSKLDWAGKTEYTITKHKYDTNGSTTTITDRFSYSAQDRLTLHKQQINSLPEQLISKNTYDELGQLISKNVGGEDVNATANGLQKVDYTYNIRGWLKAINDVDNIG</sequence>
<dbReference type="Proteomes" id="UP001589607">
    <property type="component" value="Unassembled WGS sequence"/>
</dbReference>
<dbReference type="EMBL" id="JBHMEY010000046">
    <property type="protein sequence ID" value="MFB9097428.1"/>
    <property type="molecule type" value="Genomic_DNA"/>
</dbReference>
<proteinExistence type="predicted"/>
<dbReference type="InterPro" id="IPR045619">
    <property type="entry name" value="DUF6443"/>
</dbReference>
<evidence type="ECO:0000313" key="2">
    <source>
        <dbReference type="EMBL" id="MFB9097428.1"/>
    </source>
</evidence>
<evidence type="ECO:0000259" key="1">
    <source>
        <dbReference type="Pfam" id="PF20041"/>
    </source>
</evidence>
<gene>
    <name evidence="2" type="ORF">ACFFVF_12945</name>
</gene>
<dbReference type="RefSeq" id="WP_379678024.1">
    <property type="nucleotide sequence ID" value="NZ_CBCSGE010000056.1"/>
</dbReference>
<name>A0ABV5GPZ5_9FLAO</name>
<evidence type="ECO:0000313" key="3">
    <source>
        <dbReference type="Proteomes" id="UP001589607"/>
    </source>
</evidence>
<feature type="non-terminal residue" evidence="2">
    <location>
        <position position="559"/>
    </location>
</feature>
<reference evidence="2 3" key="1">
    <citation type="submission" date="2024-09" db="EMBL/GenBank/DDBJ databases">
        <authorList>
            <person name="Sun Q."/>
            <person name="Mori K."/>
        </authorList>
    </citation>
    <scope>NUCLEOTIDE SEQUENCE [LARGE SCALE GENOMIC DNA]</scope>
    <source>
        <strain evidence="2 3">CECT 7955</strain>
    </source>
</reference>
<accession>A0ABV5GPZ5</accession>
<feature type="domain" description="DUF6443" evidence="1">
    <location>
        <begin position="27"/>
        <end position="164"/>
    </location>
</feature>
<organism evidence="2 3">
    <name type="scientific">Flavobacterium jumunjinense</name>
    <dbReference type="NCBI Taxonomy" id="998845"/>
    <lineage>
        <taxon>Bacteria</taxon>
        <taxon>Pseudomonadati</taxon>
        <taxon>Bacteroidota</taxon>
        <taxon>Flavobacteriia</taxon>
        <taxon>Flavobacteriales</taxon>
        <taxon>Flavobacteriaceae</taxon>
        <taxon>Flavobacterium</taxon>
    </lineage>
</organism>
<keyword evidence="3" id="KW-1185">Reference proteome</keyword>
<protein>
    <submittedName>
        <fullName evidence="2">DUF6443 domain-containing protein</fullName>
    </submittedName>
</protein>
<dbReference type="Gene3D" id="2.180.10.10">
    <property type="entry name" value="RHS repeat-associated core"/>
    <property type="match status" value="1"/>
</dbReference>